<dbReference type="SFLD" id="SFLDS00003">
    <property type="entry name" value="Haloacid_Dehalogenase"/>
    <property type="match status" value="1"/>
</dbReference>
<dbReference type="InterPro" id="IPR006439">
    <property type="entry name" value="HAD-SF_hydro_IA"/>
</dbReference>
<evidence type="ECO:0000313" key="2">
    <source>
        <dbReference type="Proteomes" id="UP000001542"/>
    </source>
</evidence>
<dbReference type="SUPFAM" id="SSF56784">
    <property type="entry name" value="HAD-like"/>
    <property type="match status" value="1"/>
</dbReference>
<dbReference type="STRING" id="5722.A2FEM3"/>
<accession>A2FEM3</accession>
<protein>
    <submittedName>
        <fullName evidence="1">Haloacid dehalogenase-like hydrolase family protein</fullName>
    </submittedName>
</protein>
<dbReference type="InParanoid" id="A2FEM3"/>
<evidence type="ECO:0000313" key="1">
    <source>
        <dbReference type="EMBL" id="EAX96652.1"/>
    </source>
</evidence>
<dbReference type="KEGG" id="tva:4754425"/>
<keyword evidence="2" id="KW-1185">Reference proteome</keyword>
<dbReference type="VEuPathDB" id="TrichDB:TVAG_023520"/>
<dbReference type="InterPro" id="IPR023214">
    <property type="entry name" value="HAD_sf"/>
</dbReference>
<keyword evidence="1" id="KW-0378">Hydrolase</keyword>
<dbReference type="Pfam" id="PF13419">
    <property type="entry name" value="HAD_2"/>
    <property type="match status" value="1"/>
</dbReference>
<dbReference type="OrthoDB" id="40579at2759"/>
<dbReference type="InterPro" id="IPR041492">
    <property type="entry name" value="HAD_2"/>
</dbReference>
<dbReference type="SFLD" id="SFLDG01135">
    <property type="entry name" value="C1.5.6:_HAD__Beta-PGM__Phospha"/>
    <property type="match status" value="1"/>
</dbReference>
<dbReference type="eggNOG" id="KOG2914">
    <property type="taxonomic scope" value="Eukaryota"/>
</dbReference>
<dbReference type="FunCoup" id="A2FEM3">
    <property type="interactions" value="20"/>
</dbReference>
<dbReference type="RefSeq" id="XP_001309582.1">
    <property type="nucleotide sequence ID" value="XM_001309581.1"/>
</dbReference>
<dbReference type="PANTHER" id="PTHR18901:SF38">
    <property type="entry name" value="PSEUDOURIDINE-5'-PHOSPHATASE"/>
    <property type="match status" value="1"/>
</dbReference>
<dbReference type="InterPro" id="IPR023198">
    <property type="entry name" value="PGP-like_dom2"/>
</dbReference>
<sequence>MTQKVWPHPIYAVVFDNDGLLLDTEPIYAKIHQELTGHFLNWDFRKKLMGLTGPDACKLIVKEYGLPYTWEEYIKIRDEALCKVFPTAKLFPGAKELVQKFIDRKIPMALATSSNRGNYVYKIVNHKEFYDQFPAITCGDEVSHGKPNPEIFLTSMKKLGFIKPENILVFEDAPNGVKGANNAGMAVVMVPDPELPMPSSIEEVDAHPTVIIKSLNDFNFDAFEWGQK</sequence>
<dbReference type="FunFam" id="3.40.50.1000:FF:000055">
    <property type="entry name" value="Haloacid dehalogenase-like hydrolase family protein"/>
    <property type="match status" value="1"/>
</dbReference>
<dbReference type="Gene3D" id="1.10.150.240">
    <property type="entry name" value="Putative phosphatase, domain 2"/>
    <property type="match status" value="1"/>
</dbReference>
<dbReference type="OMA" id="IWCPHPG"/>
<dbReference type="PANTHER" id="PTHR18901">
    <property type="entry name" value="2-DEOXYGLUCOSE-6-PHOSPHATE PHOSPHATASE 2"/>
    <property type="match status" value="1"/>
</dbReference>
<dbReference type="InterPro" id="IPR036412">
    <property type="entry name" value="HAD-like_sf"/>
</dbReference>
<dbReference type="AlphaFoldDB" id="A2FEM3"/>
<dbReference type="Proteomes" id="UP000001542">
    <property type="component" value="Unassembled WGS sequence"/>
</dbReference>
<dbReference type="SFLD" id="SFLDG01129">
    <property type="entry name" value="C1.5:_HAD__Beta-PGM__Phosphata"/>
    <property type="match status" value="1"/>
</dbReference>
<gene>
    <name evidence="1" type="ORF">TVAG_023520</name>
</gene>
<dbReference type="Gene3D" id="3.40.50.1000">
    <property type="entry name" value="HAD superfamily/HAD-like"/>
    <property type="match status" value="1"/>
</dbReference>
<organism evidence="1 2">
    <name type="scientific">Trichomonas vaginalis (strain ATCC PRA-98 / G3)</name>
    <dbReference type="NCBI Taxonomy" id="412133"/>
    <lineage>
        <taxon>Eukaryota</taxon>
        <taxon>Metamonada</taxon>
        <taxon>Parabasalia</taxon>
        <taxon>Trichomonadida</taxon>
        <taxon>Trichomonadidae</taxon>
        <taxon>Trichomonas</taxon>
    </lineage>
</organism>
<dbReference type="GO" id="GO:0016791">
    <property type="term" value="F:phosphatase activity"/>
    <property type="evidence" value="ECO:0000318"/>
    <property type="project" value="GO_Central"/>
</dbReference>
<dbReference type="SMR" id="A2FEM3"/>
<reference evidence="1" key="2">
    <citation type="journal article" date="2007" name="Science">
        <title>Draft genome sequence of the sexually transmitted pathogen Trichomonas vaginalis.</title>
        <authorList>
            <person name="Carlton J.M."/>
            <person name="Hirt R.P."/>
            <person name="Silva J.C."/>
            <person name="Delcher A.L."/>
            <person name="Schatz M."/>
            <person name="Zhao Q."/>
            <person name="Wortman J.R."/>
            <person name="Bidwell S.L."/>
            <person name="Alsmark U.C.M."/>
            <person name="Besteiro S."/>
            <person name="Sicheritz-Ponten T."/>
            <person name="Noel C.J."/>
            <person name="Dacks J.B."/>
            <person name="Foster P.G."/>
            <person name="Simillion C."/>
            <person name="Van de Peer Y."/>
            <person name="Miranda-Saavedra D."/>
            <person name="Barton G.J."/>
            <person name="Westrop G.D."/>
            <person name="Mueller S."/>
            <person name="Dessi D."/>
            <person name="Fiori P.L."/>
            <person name="Ren Q."/>
            <person name="Paulsen I."/>
            <person name="Zhang H."/>
            <person name="Bastida-Corcuera F.D."/>
            <person name="Simoes-Barbosa A."/>
            <person name="Brown M.T."/>
            <person name="Hayes R.D."/>
            <person name="Mukherjee M."/>
            <person name="Okumura C.Y."/>
            <person name="Schneider R."/>
            <person name="Smith A.J."/>
            <person name="Vanacova S."/>
            <person name="Villalvazo M."/>
            <person name="Haas B.J."/>
            <person name="Pertea M."/>
            <person name="Feldblyum T.V."/>
            <person name="Utterback T.R."/>
            <person name="Shu C.L."/>
            <person name="Osoegawa K."/>
            <person name="de Jong P.J."/>
            <person name="Hrdy I."/>
            <person name="Horvathova L."/>
            <person name="Zubacova Z."/>
            <person name="Dolezal P."/>
            <person name="Malik S.B."/>
            <person name="Logsdon J.M. Jr."/>
            <person name="Henze K."/>
            <person name="Gupta A."/>
            <person name="Wang C.C."/>
            <person name="Dunne R.L."/>
            <person name="Upcroft J.A."/>
            <person name="Upcroft P."/>
            <person name="White O."/>
            <person name="Salzberg S.L."/>
            <person name="Tang P."/>
            <person name="Chiu C.-H."/>
            <person name="Lee Y.-S."/>
            <person name="Embley T.M."/>
            <person name="Coombs G.H."/>
            <person name="Mottram J.C."/>
            <person name="Tachezy J."/>
            <person name="Fraser-Liggett C.M."/>
            <person name="Johnson P.J."/>
        </authorList>
    </citation>
    <scope>NUCLEOTIDE SEQUENCE [LARGE SCALE GENOMIC DNA]</scope>
    <source>
        <strain evidence="1">G3</strain>
    </source>
</reference>
<dbReference type="EMBL" id="DS113749">
    <property type="protein sequence ID" value="EAX96652.1"/>
    <property type="molecule type" value="Genomic_DNA"/>
</dbReference>
<reference evidence="1" key="1">
    <citation type="submission" date="2006-10" db="EMBL/GenBank/DDBJ databases">
        <authorList>
            <person name="Amadeo P."/>
            <person name="Zhao Q."/>
            <person name="Wortman J."/>
            <person name="Fraser-Liggett C."/>
            <person name="Carlton J."/>
        </authorList>
    </citation>
    <scope>NUCLEOTIDE SEQUENCE</scope>
    <source>
        <strain evidence="1">G3</strain>
    </source>
</reference>
<dbReference type="NCBIfam" id="TIGR01509">
    <property type="entry name" value="HAD-SF-IA-v3"/>
    <property type="match status" value="1"/>
</dbReference>
<dbReference type="FunFam" id="1.10.150.240:FF:000029">
    <property type="entry name" value="Haloacid dehalogenase-like hydrolase family protein"/>
    <property type="match status" value="1"/>
</dbReference>
<dbReference type="VEuPathDB" id="TrichDB:TVAGG3_0849810"/>
<name>A2FEM3_TRIV3</name>
<proteinExistence type="predicted"/>